<comment type="caution">
    <text evidence="4">The sequence shown here is derived from an EMBL/GenBank/DDBJ whole genome shotgun (WGS) entry which is preliminary data.</text>
</comment>
<evidence type="ECO:0000259" key="2">
    <source>
        <dbReference type="PROSITE" id="PS50112"/>
    </source>
</evidence>
<dbReference type="CDD" id="cd00130">
    <property type="entry name" value="PAS"/>
    <property type="match status" value="1"/>
</dbReference>
<evidence type="ECO:0000256" key="1">
    <source>
        <dbReference type="ARBA" id="ARBA00022801"/>
    </source>
</evidence>
<dbReference type="SMART" id="SM00331">
    <property type="entry name" value="PP2C_SIG"/>
    <property type="match status" value="1"/>
</dbReference>
<sequence length="354" mass="39558">MFSEGILEHLQETKVVDFLDELEIPAYVVDKNRRIVFWNKQATKLTGYEANEVVGKFCAEQVLNHVDRTGIPVCNTELCPLYQSIKNGIPVQVPFAVYGLTKSGKRRPFSVVGLPIKKDNEVLGAIELFNDAEKMDADMSLAIRIQESFIPQNTENIEFFYRPSTGLGGDMIYYNPPWVGIIDISGHGIAAALVSMLIRTTLDTIIAFDPPLQGLPFLLENELKKFSFQNIYLTGIIGQLSEGVYRFVNMGHPSPINVTKKTLIETKNVIPVGFGFCEEYDESVINTHNLNDGNLLLYTDGLTEIKTKSGMLTSQGLLDILSPNDTTSTIYLKTLHLRAPGLQEDDITMILFKK</sequence>
<dbReference type="AlphaFoldDB" id="A0A7C4VX01"/>
<dbReference type="Pfam" id="PF13426">
    <property type="entry name" value="PAS_9"/>
    <property type="match status" value="1"/>
</dbReference>
<protein>
    <submittedName>
        <fullName evidence="4">PAS domain-containing protein</fullName>
    </submittedName>
</protein>
<evidence type="ECO:0000313" key="3">
    <source>
        <dbReference type="EMBL" id="HGQ76940.1"/>
    </source>
</evidence>
<gene>
    <name evidence="4" type="ORF">ENT72_08930</name>
    <name evidence="3" type="ORF">ENU12_03300</name>
</gene>
<dbReference type="InterPro" id="IPR001932">
    <property type="entry name" value="PPM-type_phosphatase-like_dom"/>
</dbReference>
<dbReference type="SUPFAM" id="SSF55785">
    <property type="entry name" value="PYP-like sensor domain (PAS domain)"/>
    <property type="match status" value="1"/>
</dbReference>
<dbReference type="Pfam" id="PF07228">
    <property type="entry name" value="SpoIIE"/>
    <property type="match status" value="1"/>
</dbReference>
<dbReference type="PANTHER" id="PTHR43156">
    <property type="entry name" value="STAGE II SPORULATION PROTEIN E-RELATED"/>
    <property type="match status" value="1"/>
</dbReference>
<dbReference type="PROSITE" id="PS50112">
    <property type="entry name" value="PAS"/>
    <property type="match status" value="1"/>
</dbReference>
<keyword evidence="1" id="KW-0378">Hydrolase</keyword>
<dbReference type="PANTHER" id="PTHR43156:SF2">
    <property type="entry name" value="STAGE II SPORULATION PROTEIN E"/>
    <property type="match status" value="1"/>
</dbReference>
<feature type="domain" description="PAS" evidence="2">
    <location>
        <begin position="11"/>
        <end position="56"/>
    </location>
</feature>
<name>A0A7C4VX01_FERPE</name>
<dbReference type="Gene3D" id="3.60.40.10">
    <property type="entry name" value="PPM-type phosphatase domain"/>
    <property type="match status" value="1"/>
</dbReference>
<dbReference type="EMBL" id="DTBH01000073">
    <property type="protein sequence ID" value="HGQ76940.1"/>
    <property type="molecule type" value="Genomic_DNA"/>
</dbReference>
<dbReference type="InterPro" id="IPR036457">
    <property type="entry name" value="PPM-type-like_dom_sf"/>
</dbReference>
<dbReference type="InterPro" id="IPR052016">
    <property type="entry name" value="Bact_Sigma-Reg"/>
</dbReference>
<dbReference type="InterPro" id="IPR035965">
    <property type="entry name" value="PAS-like_dom_sf"/>
</dbReference>
<accession>A0A7C4VX01</accession>
<organism evidence="4">
    <name type="scientific">Fervidobacterium pennivorans</name>
    <dbReference type="NCBI Taxonomy" id="93466"/>
    <lineage>
        <taxon>Bacteria</taxon>
        <taxon>Thermotogati</taxon>
        <taxon>Thermotogota</taxon>
        <taxon>Thermotogae</taxon>
        <taxon>Thermotogales</taxon>
        <taxon>Fervidobacteriaceae</taxon>
        <taxon>Fervidobacterium</taxon>
    </lineage>
</organism>
<proteinExistence type="predicted"/>
<dbReference type="NCBIfam" id="TIGR00229">
    <property type="entry name" value="sensory_box"/>
    <property type="match status" value="1"/>
</dbReference>
<dbReference type="InterPro" id="IPR000014">
    <property type="entry name" value="PAS"/>
</dbReference>
<dbReference type="GO" id="GO:0016791">
    <property type="term" value="F:phosphatase activity"/>
    <property type="evidence" value="ECO:0007669"/>
    <property type="project" value="TreeGrafter"/>
</dbReference>
<dbReference type="Gene3D" id="3.30.450.20">
    <property type="entry name" value="PAS domain"/>
    <property type="match status" value="1"/>
</dbReference>
<reference evidence="4" key="1">
    <citation type="journal article" date="2020" name="mSystems">
        <title>Genome- and Community-Level Interaction Insights into Carbon Utilization and Element Cycling Functions of Hydrothermarchaeota in Hydrothermal Sediment.</title>
        <authorList>
            <person name="Zhou Z."/>
            <person name="Liu Y."/>
            <person name="Xu W."/>
            <person name="Pan J."/>
            <person name="Luo Z.H."/>
            <person name="Li M."/>
        </authorList>
    </citation>
    <scope>NUCLEOTIDE SEQUENCE [LARGE SCALE GENOMIC DNA]</scope>
    <source>
        <strain evidence="4">SpSt-604</strain>
        <strain evidence="3">SpSt-640</strain>
    </source>
</reference>
<dbReference type="EMBL" id="DSZT01000288">
    <property type="protein sequence ID" value="HGU43005.1"/>
    <property type="molecule type" value="Genomic_DNA"/>
</dbReference>
<evidence type="ECO:0000313" key="4">
    <source>
        <dbReference type="EMBL" id="HGU43005.1"/>
    </source>
</evidence>